<dbReference type="NCBIfam" id="TIGR00972">
    <property type="entry name" value="3a0107s01c2"/>
    <property type="match status" value="1"/>
</dbReference>
<dbReference type="EMBL" id="MNUY01000049">
    <property type="protein sequence ID" value="OIO13801.1"/>
    <property type="molecule type" value="Genomic_DNA"/>
</dbReference>
<dbReference type="InterPro" id="IPR003593">
    <property type="entry name" value="AAA+_ATPase"/>
</dbReference>
<comment type="caution">
    <text evidence="4">The sequence shown here is derived from an EMBL/GenBank/DDBJ whole genome shotgun (WGS) entry which is preliminary data.</text>
</comment>
<dbReference type="InterPro" id="IPR027417">
    <property type="entry name" value="P-loop_NTPase"/>
</dbReference>
<evidence type="ECO:0000256" key="2">
    <source>
        <dbReference type="ARBA" id="ARBA00022840"/>
    </source>
</evidence>
<dbReference type="InterPro" id="IPR003439">
    <property type="entry name" value="ABC_transporter-like_ATP-bd"/>
</dbReference>
<dbReference type="Proteomes" id="UP000183120">
    <property type="component" value="Unassembled WGS sequence"/>
</dbReference>
<dbReference type="Gene3D" id="3.40.50.300">
    <property type="entry name" value="P-loop containing nucleotide triphosphate hydrolases"/>
    <property type="match status" value="1"/>
</dbReference>
<dbReference type="GO" id="GO:0035435">
    <property type="term" value="P:phosphate ion transmembrane transport"/>
    <property type="evidence" value="ECO:0007669"/>
    <property type="project" value="InterPro"/>
</dbReference>
<dbReference type="GO" id="GO:0016887">
    <property type="term" value="F:ATP hydrolysis activity"/>
    <property type="evidence" value="ECO:0007669"/>
    <property type="project" value="InterPro"/>
</dbReference>
<organism evidence="4 5">
    <name type="scientific">Candidatus Gottesmanbacteria bacterium CG1_02_37_22</name>
    <dbReference type="NCBI Taxonomy" id="1805209"/>
    <lineage>
        <taxon>Bacteria</taxon>
        <taxon>Candidatus Gottesmaniibacteriota</taxon>
    </lineage>
</organism>
<dbReference type="SUPFAM" id="SSF52540">
    <property type="entry name" value="P-loop containing nucleoside triphosphate hydrolases"/>
    <property type="match status" value="1"/>
</dbReference>
<dbReference type="InterPro" id="IPR005670">
    <property type="entry name" value="PstB-like"/>
</dbReference>
<reference evidence="4 5" key="1">
    <citation type="journal article" date="2016" name="Environ. Microbiol.">
        <title>Genomic resolution of a cold subsurface aquifer community provides metabolic insights for novel microbes adapted to high CO concentrations.</title>
        <authorList>
            <person name="Probst A.J."/>
            <person name="Castelle C.J."/>
            <person name="Singh A."/>
            <person name="Brown C.T."/>
            <person name="Anantharaman K."/>
            <person name="Sharon I."/>
            <person name="Hug L.A."/>
            <person name="Burstein D."/>
            <person name="Emerson J.B."/>
            <person name="Thomas B.C."/>
            <person name="Banfield J.F."/>
        </authorList>
    </citation>
    <scope>NUCLEOTIDE SEQUENCE [LARGE SCALE GENOMIC DNA]</scope>
    <source>
        <strain evidence="4">CG1_02_37_22</strain>
    </source>
</reference>
<dbReference type="AlphaFoldDB" id="A0A1J4TRC4"/>
<evidence type="ECO:0000313" key="4">
    <source>
        <dbReference type="EMBL" id="OIO13801.1"/>
    </source>
</evidence>
<dbReference type="CDD" id="cd03260">
    <property type="entry name" value="ABC_PstB_phosphate_transporter"/>
    <property type="match status" value="1"/>
</dbReference>
<sequence>MVKIKTVNLNLFYGSFKALSNINLDVKKNQITAFIGSSGCGKTSLLRCLNRMNDFIRGVKIEGEVLIDGKEIYKNVVDLTNLRRRIGMVFQRPNPFPLSIYDNVIYGPKVHGINHQENLMEITKKALSSVFLWRELKNKLNDSALDLSGEQQQRLCIARLLAVHAEVLLMDEPCSTLDPIATAKIEELIMELKKKYTIVIVSHNMQQAARVSDYTGFFLLGEMVEFGKTEKIFTAPKDKRTEDYITGKFG</sequence>
<dbReference type="STRING" id="1805209.AUJ73_03230"/>
<dbReference type="PANTHER" id="PTHR43423:SF1">
    <property type="entry name" value="ABC TRANSPORTER I FAMILY MEMBER 17"/>
    <property type="match status" value="1"/>
</dbReference>
<protein>
    <submittedName>
        <fullName evidence="4">Phosphate ABC transporter ATP-binding protein</fullName>
    </submittedName>
</protein>
<dbReference type="GO" id="GO:0005524">
    <property type="term" value="F:ATP binding"/>
    <property type="evidence" value="ECO:0007669"/>
    <property type="project" value="UniProtKB-KW"/>
</dbReference>
<feature type="domain" description="ABC transporter" evidence="3">
    <location>
        <begin position="4"/>
        <end position="245"/>
    </location>
</feature>
<accession>A0A1J4TRC4</accession>
<dbReference type="PANTHER" id="PTHR43423">
    <property type="entry name" value="ABC TRANSPORTER I FAMILY MEMBER 17"/>
    <property type="match status" value="1"/>
</dbReference>
<evidence type="ECO:0000259" key="3">
    <source>
        <dbReference type="PROSITE" id="PS50893"/>
    </source>
</evidence>
<gene>
    <name evidence="4" type="ORF">AUJ73_03230</name>
</gene>
<keyword evidence="2 4" id="KW-0067">ATP-binding</keyword>
<evidence type="ECO:0000313" key="5">
    <source>
        <dbReference type="Proteomes" id="UP000183120"/>
    </source>
</evidence>
<proteinExistence type="predicted"/>
<dbReference type="Pfam" id="PF00005">
    <property type="entry name" value="ABC_tran"/>
    <property type="match status" value="1"/>
</dbReference>
<evidence type="ECO:0000256" key="1">
    <source>
        <dbReference type="ARBA" id="ARBA00022741"/>
    </source>
</evidence>
<dbReference type="GO" id="GO:0016020">
    <property type="term" value="C:membrane"/>
    <property type="evidence" value="ECO:0007669"/>
    <property type="project" value="InterPro"/>
</dbReference>
<dbReference type="GO" id="GO:0005315">
    <property type="term" value="F:phosphate transmembrane transporter activity"/>
    <property type="evidence" value="ECO:0007669"/>
    <property type="project" value="InterPro"/>
</dbReference>
<name>A0A1J4TRC4_9BACT</name>
<keyword evidence="1" id="KW-0547">Nucleotide-binding</keyword>
<dbReference type="PROSITE" id="PS50893">
    <property type="entry name" value="ABC_TRANSPORTER_2"/>
    <property type="match status" value="1"/>
</dbReference>
<dbReference type="SMART" id="SM00382">
    <property type="entry name" value="AAA"/>
    <property type="match status" value="1"/>
</dbReference>